<dbReference type="EMBL" id="CP058554">
    <property type="protein sequence ID" value="QMV71412.1"/>
    <property type="molecule type" value="Genomic_DNA"/>
</dbReference>
<organism evidence="3 4">
    <name type="scientific">Comamonas piscis</name>
    <dbReference type="NCBI Taxonomy" id="1562974"/>
    <lineage>
        <taxon>Bacteria</taxon>
        <taxon>Pseudomonadati</taxon>
        <taxon>Pseudomonadota</taxon>
        <taxon>Betaproteobacteria</taxon>
        <taxon>Burkholderiales</taxon>
        <taxon>Comamonadaceae</taxon>
        <taxon>Comamonas</taxon>
    </lineage>
</organism>
<evidence type="ECO:0000313" key="4">
    <source>
        <dbReference type="Proteomes" id="UP000515240"/>
    </source>
</evidence>
<protein>
    <submittedName>
        <fullName evidence="3">Uncharacterized protein</fullName>
    </submittedName>
</protein>
<name>A0A7G5EBN7_9BURK</name>
<dbReference type="RefSeq" id="WP_182325858.1">
    <property type="nucleotide sequence ID" value="NZ_CP058554.1"/>
</dbReference>
<evidence type="ECO:0000256" key="2">
    <source>
        <dbReference type="SAM" id="Phobius"/>
    </source>
</evidence>
<evidence type="ECO:0000256" key="1">
    <source>
        <dbReference type="SAM" id="MobiDB-lite"/>
    </source>
</evidence>
<feature type="transmembrane region" description="Helical" evidence="2">
    <location>
        <begin position="50"/>
        <end position="70"/>
    </location>
</feature>
<reference evidence="3 4" key="1">
    <citation type="journal article" date="2020" name="G3 (Bethesda)">
        <title>CeMbio - The Caenorhabditis elegans Microbiome Resource.</title>
        <authorList>
            <person name="Dirksen P."/>
            <person name="Assie A."/>
            <person name="Zimmermann J."/>
            <person name="Zhang F."/>
            <person name="Tietje A.M."/>
            <person name="Marsh S.A."/>
            <person name="Felix M.A."/>
            <person name="Shapira M."/>
            <person name="Kaleta C."/>
            <person name="Schulenburg H."/>
            <person name="Samuel B."/>
        </authorList>
    </citation>
    <scope>NUCLEOTIDE SEQUENCE [LARGE SCALE GENOMIC DNA]</scope>
    <source>
        <strain evidence="3 4">BIGb0172</strain>
    </source>
</reference>
<keyword evidence="4" id="KW-1185">Reference proteome</keyword>
<keyword evidence="2" id="KW-1133">Transmembrane helix</keyword>
<keyword evidence="2" id="KW-0812">Transmembrane</keyword>
<keyword evidence="2" id="KW-0472">Membrane</keyword>
<dbReference type="KEGG" id="cpis:HS961_00360"/>
<feature type="region of interest" description="Disordered" evidence="1">
    <location>
        <begin position="1"/>
        <end position="36"/>
    </location>
</feature>
<gene>
    <name evidence="3" type="ORF">HS961_00360</name>
</gene>
<accession>A0A7G5EBN7</accession>
<evidence type="ECO:0000313" key="3">
    <source>
        <dbReference type="EMBL" id="QMV71412.1"/>
    </source>
</evidence>
<proteinExistence type="predicted"/>
<sequence>MQHAQQPEQMDPAREEPAPKEGAGPNSATPGSVAARGPARRRFGAVQIGLCLLFFVEGLLGLFVVGWPALSLCVLGTLYMAKVAQRHDAQPGRSKA</sequence>
<dbReference type="Proteomes" id="UP000515240">
    <property type="component" value="Chromosome"/>
</dbReference>
<dbReference type="AlphaFoldDB" id="A0A7G5EBN7"/>